<name>A0AAV9GJ21_9PEZI</name>
<evidence type="ECO:0000313" key="3">
    <source>
        <dbReference type="Proteomes" id="UP001321760"/>
    </source>
</evidence>
<feature type="chain" id="PRO_5043967560" evidence="1">
    <location>
        <begin position="20"/>
        <end position="377"/>
    </location>
</feature>
<dbReference type="EMBL" id="MU865950">
    <property type="protein sequence ID" value="KAK4447388.1"/>
    <property type="molecule type" value="Genomic_DNA"/>
</dbReference>
<gene>
    <name evidence="2" type="ORF">QBC34DRAFT_409954</name>
</gene>
<evidence type="ECO:0000313" key="2">
    <source>
        <dbReference type="EMBL" id="KAK4447388.1"/>
    </source>
</evidence>
<sequence>MRPRLLPALLAAVAPLAVAVPSFISAAPEPSACVKDDLFNFLKAHIRSARPFCRDYLNIPVTVSYVSTVTPTATATSVETTTTTYVESSTITSIETSILTSTETTIVSTATVTAGYLLARNSQIAEFSDGLLASYLPQSISSACSCLPARGCHRKGTKTESAVTSTLLSTLTVETTSTWLTTTYTTTTTDTTTTLSATSTTEVPAPQETWFRAGVYVAGSEEKRYLACHATSWNTEAGSLYLTSDIALAAHVRLDSSNRLVHTFPDSSELVTLTWQAGQETRPSTAVFDLYLIKISNLAAGYSEIYKAYKWSMDDTTGELTVVGGGDRDPPFLGTPLPFRIREQILGQGYGTLPYVLAGSPDGADGVAMTSMVLETV</sequence>
<reference evidence="2" key="2">
    <citation type="submission" date="2023-05" db="EMBL/GenBank/DDBJ databases">
        <authorList>
            <consortium name="Lawrence Berkeley National Laboratory"/>
            <person name="Steindorff A."/>
            <person name="Hensen N."/>
            <person name="Bonometti L."/>
            <person name="Westerberg I."/>
            <person name="Brannstrom I.O."/>
            <person name="Guillou S."/>
            <person name="Cros-Aarteil S."/>
            <person name="Calhoun S."/>
            <person name="Haridas S."/>
            <person name="Kuo A."/>
            <person name="Mondo S."/>
            <person name="Pangilinan J."/>
            <person name="Riley R."/>
            <person name="Labutti K."/>
            <person name="Andreopoulos B."/>
            <person name="Lipzen A."/>
            <person name="Chen C."/>
            <person name="Yanf M."/>
            <person name="Daum C."/>
            <person name="Ng V."/>
            <person name="Clum A."/>
            <person name="Ohm R."/>
            <person name="Martin F."/>
            <person name="Silar P."/>
            <person name="Natvig D."/>
            <person name="Lalanne C."/>
            <person name="Gautier V."/>
            <person name="Ament-Velasquez S.L."/>
            <person name="Kruys A."/>
            <person name="Hutchinson M.I."/>
            <person name="Powell A.J."/>
            <person name="Barry K."/>
            <person name="Miller A.N."/>
            <person name="Grigoriev I.V."/>
            <person name="Debuchy R."/>
            <person name="Gladieux P."/>
            <person name="Thoren M.H."/>
            <person name="Johannesson H."/>
        </authorList>
    </citation>
    <scope>NUCLEOTIDE SEQUENCE</scope>
    <source>
        <strain evidence="2">PSN243</strain>
    </source>
</reference>
<feature type="signal peptide" evidence="1">
    <location>
        <begin position="1"/>
        <end position="19"/>
    </location>
</feature>
<organism evidence="2 3">
    <name type="scientific">Podospora aff. communis PSN243</name>
    <dbReference type="NCBI Taxonomy" id="3040156"/>
    <lineage>
        <taxon>Eukaryota</taxon>
        <taxon>Fungi</taxon>
        <taxon>Dikarya</taxon>
        <taxon>Ascomycota</taxon>
        <taxon>Pezizomycotina</taxon>
        <taxon>Sordariomycetes</taxon>
        <taxon>Sordariomycetidae</taxon>
        <taxon>Sordariales</taxon>
        <taxon>Podosporaceae</taxon>
        <taxon>Podospora</taxon>
    </lineage>
</organism>
<keyword evidence="1" id="KW-0732">Signal</keyword>
<protein>
    <submittedName>
        <fullName evidence="2">Uncharacterized protein</fullName>
    </submittedName>
</protein>
<dbReference type="Proteomes" id="UP001321760">
    <property type="component" value="Unassembled WGS sequence"/>
</dbReference>
<accession>A0AAV9GJ21</accession>
<comment type="caution">
    <text evidence="2">The sequence shown here is derived from an EMBL/GenBank/DDBJ whole genome shotgun (WGS) entry which is preliminary data.</text>
</comment>
<proteinExistence type="predicted"/>
<dbReference type="AlphaFoldDB" id="A0AAV9GJ21"/>
<reference evidence="2" key="1">
    <citation type="journal article" date="2023" name="Mol. Phylogenet. Evol.">
        <title>Genome-scale phylogeny and comparative genomics of the fungal order Sordariales.</title>
        <authorList>
            <person name="Hensen N."/>
            <person name="Bonometti L."/>
            <person name="Westerberg I."/>
            <person name="Brannstrom I.O."/>
            <person name="Guillou S."/>
            <person name="Cros-Aarteil S."/>
            <person name="Calhoun S."/>
            <person name="Haridas S."/>
            <person name="Kuo A."/>
            <person name="Mondo S."/>
            <person name="Pangilinan J."/>
            <person name="Riley R."/>
            <person name="LaButti K."/>
            <person name="Andreopoulos B."/>
            <person name="Lipzen A."/>
            <person name="Chen C."/>
            <person name="Yan M."/>
            <person name="Daum C."/>
            <person name="Ng V."/>
            <person name="Clum A."/>
            <person name="Steindorff A."/>
            <person name="Ohm R.A."/>
            <person name="Martin F."/>
            <person name="Silar P."/>
            <person name="Natvig D.O."/>
            <person name="Lalanne C."/>
            <person name="Gautier V."/>
            <person name="Ament-Velasquez S.L."/>
            <person name="Kruys A."/>
            <person name="Hutchinson M.I."/>
            <person name="Powell A.J."/>
            <person name="Barry K."/>
            <person name="Miller A.N."/>
            <person name="Grigoriev I.V."/>
            <person name="Debuchy R."/>
            <person name="Gladieux P."/>
            <person name="Hiltunen Thoren M."/>
            <person name="Johannesson H."/>
        </authorList>
    </citation>
    <scope>NUCLEOTIDE SEQUENCE</scope>
    <source>
        <strain evidence="2">PSN243</strain>
    </source>
</reference>
<keyword evidence="3" id="KW-1185">Reference proteome</keyword>
<evidence type="ECO:0000256" key="1">
    <source>
        <dbReference type="SAM" id="SignalP"/>
    </source>
</evidence>